<dbReference type="AlphaFoldDB" id="A0A2Z6R901"/>
<keyword evidence="1" id="KW-1133">Transmembrane helix</keyword>
<feature type="chain" id="PRO_5016322053" evidence="2">
    <location>
        <begin position="17"/>
        <end position="73"/>
    </location>
</feature>
<dbReference type="Proteomes" id="UP000247702">
    <property type="component" value="Unassembled WGS sequence"/>
</dbReference>
<protein>
    <submittedName>
        <fullName evidence="3">Uncharacterized protein</fullName>
    </submittedName>
</protein>
<sequence length="73" mass="8776">MFFYLFSLAWIWILRGLPGLEFQLDHEKRHLTGPVSIRRETVLFVQNFFSSCYLSSLITILLYYRNELISDAW</sequence>
<gene>
    <name evidence="3" type="ORF">RclHR1_29990002</name>
</gene>
<organism evidence="3 4">
    <name type="scientific">Rhizophagus clarus</name>
    <dbReference type="NCBI Taxonomy" id="94130"/>
    <lineage>
        <taxon>Eukaryota</taxon>
        <taxon>Fungi</taxon>
        <taxon>Fungi incertae sedis</taxon>
        <taxon>Mucoromycota</taxon>
        <taxon>Glomeromycotina</taxon>
        <taxon>Glomeromycetes</taxon>
        <taxon>Glomerales</taxon>
        <taxon>Glomeraceae</taxon>
        <taxon>Rhizophagus</taxon>
    </lineage>
</organism>
<reference evidence="3 4" key="1">
    <citation type="submission" date="2017-11" db="EMBL/GenBank/DDBJ databases">
        <title>The genome of Rhizophagus clarus HR1 reveals common genetic basis of auxotrophy among arbuscular mycorrhizal fungi.</title>
        <authorList>
            <person name="Kobayashi Y."/>
        </authorList>
    </citation>
    <scope>NUCLEOTIDE SEQUENCE [LARGE SCALE GENOMIC DNA]</scope>
    <source>
        <strain evidence="3 4">HR1</strain>
    </source>
</reference>
<comment type="caution">
    <text evidence="3">The sequence shown here is derived from an EMBL/GenBank/DDBJ whole genome shotgun (WGS) entry which is preliminary data.</text>
</comment>
<name>A0A2Z6R901_9GLOM</name>
<keyword evidence="1" id="KW-0812">Transmembrane</keyword>
<accession>A0A2Z6R901</accession>
<evidence type="ECO:0000313" key="3">
    <source>
        <dbReference type="EMBL" id="GBB97442.1"/>
    </source>
</evidence>
<keyword evidence="2" id="KW-0732">Signal</keyword>
<keyword evidence="1" id="KW-0472">Membrane</keyword>
<proteinExistence type="predicted"/>
<keyword evidence="4" id="KW-1185">Reference proteome</keyword>
<evidence type="ECO:0000313" key="4">
    <source>
        <dbReference type="Proteomes" id="UP000247702"/>
    </source>
</evidence>
<feature type="transmembrane region" description="Helical" evidence="1">
    <location>
        <begin position="43"/>
        <end position="64"/>
    </location>
</feature>
<dbReference type="EMBL" id="BEXD01002222">
    <property type="protein sequence ID" value="GBB97442.1"/>
    <property type="molecule type" value="Genomic_DNA"/>
</dbReference>
<feature type="signal peptide" evidence="2">
    <location>
        <begin position="1"/>
        <end position="16"/>
    </location>
</feature>
<evidence type="ECO:0000256" key="1">
    <source>
        <dbReference type="SAM" id="Phobius"/>
    </source>
</evidence>
<evidence type="ECO:0000256" key="2">
    <source>
        <dbReference type="SAM" id="SignalP"/>
    </source>
</evidence>